<dbReference type="SUPFAM" id="SSF48317">
    <property type="entry name" value="Acid phosphatase/Vanadium-dependent haloperoxidase"/>
    <property type="match status" value="1"/>
</dbReference>
<proteinExistence type="predicted"/>
<evidence type="ECO:0000259" key="3">
    <source>
        <dbReference type="SMART" id="SM00014"/>
    </source>
</evidence>
<feature type="transmembrane region" description="Helical" evidence="2">
    <location>
        <begin position="92"/>
        <end position="109"/>
    </location>
</feature>
<comment type="caution">
    <text evidence="4">The sequence shown here is derived from an EMBL/GenBank/DDBJ whole genome shotgun (WGS) entry which is preliminary data.</text>
</comment>
<keyword evidence="5" id="KW-1185">Reference proteome</keyword>
<feature type="transmembrane region" description="Helical" evidence="2">
    <location>
        <begin position="27"/>
        <end position="52"/>
    </location>
</feature>
<dbReference type="SMART" id="SM00014">
    <property type="entry name" value="acidPPc"/>
    <property type="match status" value="1"/>
</dbReference>
<accession>A0ABW0BPF2</accession>
<keyword evidence="2" id="KW-1133">Transmembrane helix</keyword>
<dbReference type="EMBL" id="JBHSKD010000027">
    <property type="protein sequence ID" value="MFC5178762.1"/>
    <property type="molecule type" value="Genomic_DNA"/>
</dbReference>
<organism evidence="4 5">
    <name type="scientific">Nocardioides taihuensis</name>
    <dbReference type="NCBI Taxonomy" id="1835606"/>
    <lineage>
        <taxon>Bacteria</taxon>
        <taxon>Bacillati</taxon>
        <taxon>Actinomycetota</taxon>
        <taxon>Actinomycetes</taxon>
        <taxon>Propionibacteriales</taxon>
        <taxon>Nocardioidaceae</taxon>
        <taxon>Nocardioides</taxon>
    </lineage>
</organism>
<name>A0ABW0BPF2_9ACTN</name>
<feature type="transmembrane region" description="Helical" evidence="2">
    <location>
        <begin position="157"/>
        <end position="179"/>
    </location>
</feature>
<evidence type="ECO:0000256" key="2">
    <source>
        <dbReference type="SAM" id="Phobius"/>
    </source>
</evidence>
<keyword evidence="2" id="KW-0472">Membrane</keyword>
<feature type="region of interest" description="Disordered" evidence="1">
    <location>
        <begin position="1"/>
        <end position="25"/>
    </location>
</feature>
<dbReference type="RefSeq" id="WP_378592475.1">
    <property type="nucleotide sequence ID" value="NZ_JBHSKD010000027.1"/>
</dbReference>
<protein>
    <submittedName>
        <fullName evidence="4">Phosphatase PAP2 family protein</fullName>
    </submittedName>
</protein>
<evidence type="ECO:0000313" key="5">
    <source>
        <dbReference type="Proteomes" id="UP001596087"/>
    </source>
</evidence>
<dbReference type="Proteomes" id="UP001596087">
    <property type="component" value="Unassembled WGS sequence"/>
</dbReference>
<dbReference type="Gene3D" id="1.20.144.10">
    <property type="entry name" value="Phosphatidic acid phosphatase type 2/haloperoxidase"/>
    <property type="match status" value="1"/>
</dbReference>
<evidence type="ECO:0000256" key="1">
    <source>
        <dbReference type="SAM" id="MobiDB-lite"/>
    </source>
</evidence>
<feature type="compositionally biased region" description="Polar residues" evidence="1">
    <location>
        <begin position="1"/>
        <end position="10"/>
    </location>
</feature>
<evidence type="ECO:0000313" key="4">
    <source>
        <dbReference type="EMBL" id="MFC5178762.1"/>
    </source>
</evidence>
<gene>
    <name evidence="4" type="ORF">ACFPGP_18925</name>
</gene>
<dbReference type="Pfam" id="PF01569">
    <property type="entry name" value="PAP2"/>
    <property type="match status" value="1"/>
</dbReference>
<keyword evidence="2" id="KW-0812">Transmembrane</keyword>
<sequence>MTPSPTTSSRAADASTRPHGGSSGRGWLSTSATVLVAWAVILGAVLAVGWLITGPFRSGVEPWDDDVSRWFADQRTPTLTTFADAGTLLGETPVGAGVAAVVAIALSVWKRSWRPAAFFALLIVGIGGFYAVATMLITRLRPPVKILDPGLVPNDSFPSGHVATATAAYAGTAVVVWFLAPALRRWVAVLFLLPLVEVLSRLYEGAHHLTDVATSVLYTTAWMAVLITALILPGRERTDQ</sequence>
<dbReference type="InterPro" id="IPR036938">
    <property type="entry name" value="PAP2/HPO_sf"/>
</dbReference>
<feature type="transmembrane region" description="Helical" evidence="2">
    <location>
        <begin position="186"/>
        <end position="203"/>
    </location>
</feature>
<feature type="domain" description="Phosphatidic acid phosphatase type 2/haloperoxidase" evidence="3">
    <location>
        <begin position="116"/>
        <end position="227"/>
    </location>
</feature>
<feature type="transmembrane region" description="Helical" evidence="2">
    <location>
        <begin position="116"/>
        <end position="137"/>
    </location>
</feature>
<reference evidence="5" key="1">
    <citation type="journal article" date="2019" name="Int. J. Syst. Evol. Microbiol.">
        <title>The Global Catalogue of Microorganisms (GCM) 10K type strain sequencing project: providing services to taxonomists for standard genome sequencing and annotation.</title>
        <authorList>
            <consortium name="The Broad Institute Genomics Platform"/>
            <consortium name="The Broad Institute Genome Sequencing Center for Infectious Disease"/>
            <person name="Wu L."/>
            <person name="Ma J."/>
        </authorList>
    </citation>
    <scope>NUCLEOTIDE SEQUENCE [LARGE SCALE GENOMIC DNA]</scope>
    <source>
        <strain evidence="5">DFY41</strain>
    </source>
</reference>
<feature type="transmembrane region" description="Helical" evidence="2">
    <location>
        <begin position="215"/>
        <end position="232"/>
    </location>
</feature>
<dbReference type="InterPro" id="IPR000326">
    <property type="entry name" value="PAP2/HPO"/>
</dbReference>